<dbReference type="EMBL" id="LCWV01000088">
    <property type="protein sequence ID" value="PWI64138.1"/>
    <property type="molecule type" value="Genomic_DNA"/>
</dbReference>
<feature type="region of interest" description="Disordered" evidence="1">
    <location>
        <begin position="71"/>
        <end position="91"/>
    </location>
</feature>
<reference evidence="2 3" key="1">
    <citation type="journal article" date="2016" name="Front. Microbiol.">
        <title>Genome and transcriptome sequences reveal the specific parasitism of the nematophagous Purpureocillium lilacinum 36-1.</title>
        <authorList>
            <person name="Xie J."/>
            <person name="Li S."/>
            <person name="Mo C."/>
            <person name="Xiao X."/>
            <person name="Peng D."/>
            <person name="Wang G."/>
            <person name="Xiao Y."/>
        </authorList>
    </citation>
    <scope>NUCLEOTIDE SEQUENCE [LARGE SCALE GENOMIC DNA]</scope>
    <source>
        <strain evidence="2 3">36-1</strain>
    </source>
</reference>
<name>A0A2U3DPF8_PURLI</name>
<protein>
    <submittedName>
        <fullName evidence="2">Uncharacterized protein</fullName>
    </submittedName>
</protein>
<comment type="caution">
    <text evidence="2">The sequence shown here is derived from an EMBL/GenBank/DDBJ whole genome shotgun (WGS) entry which is preliminary data.</text>
</comment>
<evidence type="ECO:0000256" key="1">
    <source>
        <dbReference type="SAM" id="MobiDB-lite"/>
    </source>
</evidence>
<evidence type="ECO:0000313" key="2">
    <source>
        <dbReference type="EMBL" id="PWI64138.1"/>
    </source>
</evidence>
<evidence type="ECO:0000313" key="3">
    <source>
        <dbReference type="Proteomes" id="UP000245956"/>
    </source>
</evidence>
<dbReference type="Proteomes" id="UP000245956">
    <property type="component" value="Unassembled WGS sequence"/>
</dbReference>
<organism evidence="2 3">
    <name type="scientific">Purpureocillium lilacinum</name>
    <name type="common">Paecilomyces lilacinus</name>
    <dbReference type="NCBI Taxonomy" id="33203"/>
    <lineage>
        <taxon>Eukaryota</taxon>
        <taxon>Fungi</taxon>
        <taxon>Dikarya</taxon>
        <taxon>Ascomycota</taxon>
        <taxon>Pezizomycotina</taxon>
        <taxon>Sordariomycetes</taxon>
        <taxon>Hypocreomycetidae</taxon>
        <taxon>Hypocreales</taxon>
        <taxon>Ophiocordycipitaceae</taxon>
        <taxon>Purpureocillium</taxon>
    </lineage>
</organism>
<accession>A0A2U3DPF8</accession>
<sequence>MATTYVPDDMNEKSKAKLTAISKKHFERRLALWKQTAPKRELADQLRLKLTKDDKKLEQLVKKAHDVSVSLSKNGKNLPEPKETEEPPPAPTIQLNYPWELIWADSSVPNDPPLAIALNLDPPFNYGSMRLQLRTDRGRSLESGFMAMGAWFQPSTPGWMNVSCNPTVNYLYGNSNSESYTRAWIGLVIQEWTLDGHPVRDAVNQQVPLWTLTTAHDFIDGNPVSLWAGIPVVSNLKYAIWVRAGGEVGSNELSYADLGVFLSNIFIQL</sequence>
<proteinExistence type="predicted"/>
<dbReference type="AlphaFoldDB" id="A0A2U3DPF8"/>
<gene>
    <name evidence="2" type="ORF">PCL_12104</name>
</gene>